<evidence type="ECO:0000313" key="2">
    <source>
        <dbReference type="EMBL" id="KIJ40516.1"/>
    </source>
</evidence>
<dbReference type="GO" id="GO:0008017">
    <property type="term" value="F:microtubule binding"/>
    <property type="evidence" value="ECO:0007669"/>
    <property type="project" value="InterPro"/>
</dbReference>
<evidence type="ECO:0000313" key="3">
    <source>
        <dbReference type="Proteomes" id="UP000054279"/>
    </source>
</evidence>
<sequence length="121" mass="13282">MRPPATVAPISIGGARLGLAGRASGRTPIGRASSTLRDIEILAQTQVEILEAEGKDDETLREIQKILYSTEVSDLHPATSDAFFDIQAMHRFSFSPYDHHRCMNTYYSPGECTDSDILGLL</sequence>
<dbReference type="Pfam" id="PF03271">
    <property type="entry name" value="EB1"/>
    <property type="match status" value="1"/>
</dbReference>
<dbReference type="HOGENOM" id="CLU_2039566_0_0_1"/>
<feature type="domain" description="EB1 C-terminal" evidence="1">
    <location>
        <begin position="36"/>
        <end position="69"/>
    </location>
</feature>
<evidence type="ECO:0000259" key="1">
    <source>
        <dbReference type="Pfam" id="PF03271"/>
    </source>
</evidence>
<dbReference type="InterPro" id="IPR004953">
    <property type="entry name" value="EB1_C"/>
</dbReference>
<dbReference type="EMBL" id="KN837143">
    <property type="protein sequence ID" value="KIJ40516.1"/>
    <property type="molecule type" value="Genomic_DNA"/>
</dbReference>
<reference evidence="2 3" key="1">
    <citation type="submission" date="2014-06" db="EMBL/GenBank/DDBJ databases">
        <title>Evolutionary Origins and Diversification of the Mycorrhizal Mutualists.</title>
        <authorList>
            <consortium name="DOE Joint Genome Institute"/>
            <consortium name="Mycorrhizal Genomics Consortium"/>
            <person name="Kohler A."/>
            <person name="Kuo A."/>
            <person name="Nagy L.G."/>
            <person name="Floudas D."/>
            <person name="Copeland A."/>
            <person name="Barry K.W."/>
            <person name="Cichocki N."/>
            <person name="Veneault-Fourrey C."/>
            <person name="LaButti K."/>
            <person name="Lindquist E.A."/>
            <person name="Lipzen A."/>
            <person name="Lundell T."/>
            <person name="Morin E."/>
            <person name="Murat C."/>
            <person name="Riley R."/>
            <person name="Ohm R."/>
            <person name="Sun H."/>
            <person name="Tunlid A."/>
            <person name="Henrissat B."/>
            <person name="Grigoriev I.V."/>
            <person name="Hibbett D.S."/>
            <person name="Martin F."/>
        </authorList>
    </citation>
    <scope>NUCLEOTIDE SEQUENCE [LARGE SCALE GENOMIC DNA]</scope>
    <source>
        <strain evidence="2 3">SS14</strain>
    </source>
</reference>
<dbReference type="OrthoDB" id="2119228at2759"/>
<name>A0A0C9VRC9_SPHS4</name>
<gene>
    <name evidence="2" type="ORF">M422DRAFT_256478</name>
</gene>
<accession>A0A0C9VRC9</accession>
<dbReference type="Gene3D" id="1.20.5.1430">
    <property type="match status" value="1"/>
</dbReference>
<dbReference type="Proteomes" id="UP000054279">
    <property type="component" value="Unassembled WGS sequence"/>
</dbReference>
<keyword evidence="3" id="KW-1185">Reference proteome</keyword>
<organism evidence="2 3">
    <name type="scientific">Sphaerobolus stellatus (strain SS14)</name>
    <dbReference type="NCBI Taxonomy" id="990650"/>
    <lineage>
        <taxon>Eukaryota</taxon>
        <taxon>Fungi</taxon>
        <taxon>Dikarya</taxon>
        <taxon>Basidiomycota</taxon>
        <taxon>Agaricomycotina</taxon>
        <taxon>Agaricomycetes</taxon>
        <taxon>Phallomycetidae</taxon>
        <taxon>Geastrales</taxon>
        <taxon>Sphaerobolaceae</taxon>
        <taxon>Sphaerobolus</taxon>
    </lineage>
</organism>
<protein>
    <recommendedName>
        <fullName evidence="1">EB1 C-terminal domain-containing protein</fullName>
    </recommendedName>
</protein>
<dbReference type="AlphaFoldDB" id="A0A0C9VRC9"/>
<proteinExistence type="predicted"/>